<gene>
    <name evidence="2" type="primary">ytfI</name>
    <name evidence="2" type="ORF">J40TS1_08290</name>
</gene>
<sequence>MLSFIVNDWLLWIGLFFIAIVAILWFTDVNIELSARRRKEDDEAKAKLTALFGLVSFTFKMPQFRLNRRGIGIKVNKPNGSDDKVELELREAITQYQIWNEAISIVREFRQWFIKLLSKIELSNWKWRSAVGTGEAMSAAISCGMLWSAKGLLFGNLSRYVKVMDTPEVEIEPRFHQKIFESEWSCSLKLKVGALIIASSYLLLHATAFRKTRHLWKTLISKA</sequence>
<dbReference type="Proteomes" id="UP000683139">
    <property type="component" value="Unassembled WGS sequence"/>
</dbReference>
<keyword evidence="1" id="KW-0812">Transmembrane</keyword>
<dbReference type="Pfam" id="PF11167">
    <property type="entry name" value="DUF2953"/>
    <property type="match status" value="1"/>
</dbReference>
<keyword evidence="1" id="KW-0472">Membrane</keyword>
<organism evidence="2 3">
    <name type="scientific">Paenibacillus montaniterrae</name>
    <dbReference type="NCBI Taxonomy" id="429341"/>
    <lineage>
        <taxon>Bacteria</taxon>
        <taxon>Bacillati</taxon>
        <taxon>Bacillota</taxon>
        <taxon>Bacilli</taxon>
        <taxon>Bacillales</taxon>
        <taxon>Paenibacillaceae</taxon>
        <taxon>Paenibacillus</taxon>
    </lineage>
</organism>
<evidence type="ECO:0000313" key="3">
    <source>
        <dbReference type="Proteomes" id="UP000683139"/>
    </source>
</evidence>
<evidence type="ECO:0008006" key="4">
    <source>
        <dbReference type="Google" id="ProtNLM"/>
    </source>
</evidence>
<evidence type="ECO:0000256" key="1">
    <source>
        <dbReference type="SAM" id="Phobius"/>
    </source>
</evidence>
<dbReference type="EMBL" id="BOSE01000001">
    <property type="protein sequence ID" value="GIP15187.1"/>
    <property type="molecule type" value="Genomic_DNA"/>
</dbReference>
<keyword evidence="1" id="KW-1133">Transmembrane helix</keyword>
<evidence type="ECO:0000313" key="2">
    <source>
        <dbReference type="EMBL" id="GIP15187.1"/>
    </source>
</evidence>
<reference evidence="2" key="1">
    <citation type="submission" date="2021-03" db="EMBL/GenBank/DDBJ databases">
        <title>Antimicrobial resistance genes in bacteria isolated from Japanese honey, and their potential for conferring macrolide and lincosamide resistance in the American foulbrood pathogen Paenibacillus larvae.</title>
        <authorList>
            <person name="Okamoto M."/>
            <person name="Kumagai M."/>
            <person name="Kanamori H."/>
            <person name="Takamatsu D."/>
        </authorList>
    </citation>
    <scope>NUCLEOTIDE SEQUENCE</scope>
    <source>
        <strain evidence="2">J40TS1</strain>
    </source>
</reference>
<protein>
    <recommendedName>
        <fullName evidence="4">DUF2953 domain-containing protein</fullName>
    </recommendedName>
</protein>
<feature type="transmembrane region" description="Helical" evidence="1">
    <location>
        <begin position="12"/>
        <end position="31"/>
    </location>
</feature>
<keyword evidence="3" id="KW-1185">Reference proteome</keyword>
<proteinExistence type="predicted"/>
<name>A0A920CSV6_9BACL</name>
<accession>A0A920CSV6</accession>
<comment type="caution">
    <text evidence="2">The sequence shown here is derived from an EMBL/GenBank/DDBJ whole genome shotgun (WGS) entry which is preliminary data.</text>
</comment>
<dbReference type="AlphaFoldDB" id="A0A920CSV6"/>
<dbReference type="RefSeq" id="WP_213513388.1">
    <property type="nucleotide sequence ID" value="NZ_BOSE01000001.1"/>
</dbReference>
<dbReference type="InterPro" id="IPR021338">
    <property type="entry name" value="DUF2953"/>
</dbReference>